<dbReference type="PANTHER" id="PTHR43085:SF1">
    <property type="entry name" value="PSEUDOURIDINE KINASE-RELATED"/>
    <property type="match status" value="1"/>
</dbReference>
<protein>
    <recommendedName>
        <fullName evidence="6">Carbohydrate kinase PfkB domain-containing protein</fullName>
    </recommendedName>
</protein>
<feature type="domain" description="Carbohydrate kinase PfkB" evidence="6">
    <location>
        <begin position="42"/>
        <end position="360"/>
    </location>
</feature>
<dbReference type="InterPro" id="IPR002173">
    <property type="entry name" value="Carboh/pur_kinase_PfkB_CS"/>
</dbReference>
<dbReference type="EMBL" id="SDOX01000010">
    <property type="protein sequence ID" value="TFJ85800.1"/>
    <property type="molecule type" value="Genomic_DNA"/>
</dbReference>
<keyword evidence="3" id="KW-0547">Nucleotide-binding</keyword>
<keyword evidence="5" id="KW-0067">ATP-binding</keyword>
<dbReference type="GO" id="GO:0016301">
    <property type="term" value="F:kinase activity"/>
    <property type="evidence" value="ECO:0007669"/>
    <property type="project" value="UniProtKB-KW"/>
</dbReference>
<organism evidence="7 8">
    <name type="scientific">Nannochloropsis salina CCMP1776</name>
    <dbReference type="NCBI Taxonomy" id="1027361"/>
    <lineage>
        <taxon>Eukaryota</taxon>
        <taxon>Sar</taxon>
        <taxon>Stramenopiles</taxon>
        <taxon>Ochrophyta</taxon>
        <taxon>Eustigmatophyceae</taxon>
        <taxon>Eustigmatales</taxon>
        <taxon>Monodopsidaceae</taxon>
        <taxon>Microchloropsis</taxon>
        <taxon>Microchloropsis salina</taxon>
    </lineage>
</organism>
<dbReference type="PROSITE" id="PS00583">
    <property type="entry name" value="PFKB_KINASES_1"/>
    <property type="match status" value="1"/>
</dbReference>
<reference evidence="7 8" key="1">
    <citation type="submission" date="2019-01" db="EMBL/GenBank/DDBJ databases">
        <title>Nuclear Genome Assembly of the Microalgal Biofuel strain Nannochloropsis salina CCMP1776.</title>
        <authorList>
            <person name="Hovde B."/>
        </authorList>
    </citation>
    <scope>NUCLEOTIDE SEQUENCE [LARGE SCALE GENOMIC DNA]</scope>
    <source>
        <strain evidence="7 8">CCMP1776</strain>
    </source>
</reference>
<dbReference type="Gene3D" id="3.40.1190.20">
    <property type="match status" value="1"/>
</dbReference>
<dbReference type="OrthoDB" id="415590at2759"/>
<name>A0A4D9D2Z2_9STRA</name>
<evidence type="ECO:0000256" key="2">
    <source>
        <dbReference type="ARBA" id="ARBA00022679"/>
    </source>
</evidence>
<dbReference type="SUPFAM" id="SSF53613">
    <property type="entry name" value="Ribokinase-like"/>
    <property type="match status" value="1"/>
</dbReference>
<dbReference type="Proteomes" id="UP000355283">
    <property type="component" value="Unassembled WGS sequence"/>
</dbReference>
<sequence length="380" mass="40116">MPFHLQAFTSSHLLASSSSHAASSSPSRRLRLRMSTGMEPPKVLCYGEALVDRLGPLGGDPATDLPVDDRLGGAPANVACGLAKLGTSVAFLGRLGEDEIGRQFLEVFKNRHINIDALQWDPVRPSRVVLVERDSSGDREFGGFLGDRSGEGYADQAVDPLALLRALPRFLPAAQWLLIGTLPLASALSADALQAAVSWAEGAGVKVALDINWRPTFWEGHSHPSEGPSPAALAAIRPLLSKASLVKFAKEEAEWLFDAETRPHVISEALPQKPAVLVTDGGGKLAWKVGGHTGEMDAFDVQAIDTTGAGDAFVAGLLHQLVNEPRLLEGGKEGGIEEVVRFACACGAMVCQGPGAIDPQATLTEVHSFMAGKGKKSISL</sequence>
<accession>A0A4D9D2Z2</accession>
<keyword evidence="4" id="KW-0418">Kinase</keyword>
<evidence type="ECO:0000256" key="5">
    <source>
        <dbReference type="ARBA" id="ARBA00022840"/>
    </source>
</evidence>
<dbReference type="InterPro" id="IPR029056">
    <property type="entry name" value="Ribokinase-like"/>
</dbReference>
<dbReference type="PANTHER" id="PTHR43085">
    <property type="entry name" value="HEXOKINASE FAMILY MEMBER"/>
    <property type="match status" value="1"/>
</dbReference>
<evidence type="ECO:0000256" key="1">
    <source>
        <dbReference type="ARBA" id="ARBA00010688"/>
    </source>
</evidence>
<keyword evidence="8" id="KW-1185">Reference proteome</keyword>
<evidence type="ECO:0000313" key="8">
    <source>
        <dbReference type="Proteomes" id="UP000355283"/>
    </source>
</evidence>
<evidence type="ECO:0000313" key="7">
    <source>
        <dbReference type="EMBL" id="TFJ85800.1"/>
    </source>
</evidence>
<proteinExistence type="inferred from homology"/>
<dbReference type="GO" id="GO:0005524">
    <property type="term" value="F:ATP binding"/>
    <property type="evidence" value="ECO:0007669"/>
    <property type="project" value="UniProtKB-KW"/>
</dbReference>
<keyword evidence="2" id="KW-0808">Transferase</keyword>
<evidence type="ECO:0000256" key="4">
    <source>
        <dbReference type="ARBA" id="ARBA00022777"/>
    </source>
</evidence>
<dbReference type="InterPro" id="IPR011611">
    <property type="entry name" value="PfkB_dom"/>
</dbReference>
<evidence type="ECO:0000256" key="3">
    <source>
        <dbReference type="ARBA" id="ARBA00022741"/>
    </source>
</evidence>
<evidence type="ECO:0000259" key="6">
    <source>
        <dbReference type="Pfam" id="PF00294"/>
    </source>
</evidence>
<comment type="caution">
    <text evidence="7">The sequence shown here is derived from an EMBL/GenBank/DDBJ whole genome shotgun (WGS) entry which is preliminary data.</text>
</comment>
<dbReference type="PROSITE" id="PS00584">
    <property type="entry name" value="PFKB_KINASES_2"/>
    <property type="match status" value="1"/>
</dbReference>
<dbReference type="AlphaFoldDB" id="A0A4D9D2Z2"/>
<dbReference type="Pfam" id="PF00294">
    <property type="entry name" value="PfkB"/>
    <property type="match status" value="1"/>
</dbReference>
<dbReference type="InterPro" id="IPR050306">
    <property type="entry name" value="PfkB_Carbo_kinase"/>
</dbReference>
<dbReference type="CDD" id="cd01167">
    <property type="entry name" value="bac_FRK"/>
    <property type="match status" value="1"/>
</dbReference>
<comment type="similarity">
    <text evidence="1">Belongs to the carbohydrate kinase PfkB family.</text>
</comment>
<gene>
    <name evidence="7" type="ORF">NSK_002620</name>
</gene>